<proteinExistence type="predicted"/>
<gene>
    <name evidence="2" type="ORF">DESAM_20606</name>
</gene>
<dbReference type="HOGENOM" id="CLU_3152030_0_0_7"/>
<dbReference type="EMBL" id="FO203522">
    <property type="protein sequence ID" value="CCO22893.1"/>
    <property type="molecule type" value="Genomic_DNA"/>
</dbReference>
<keyword evidence="3" id="KW-1185">Reference proteome</keyword>
<reference evidence="2 3" key="1">
    <citation type="submission" date="2012-10" db="EMBL/GenBank/DDBJ databases">
        <authorList>
            <person name="Genoscope - CEA"/>
        </authorList>
    </citation>
    <scope>NUCLEOTIDE SEQUENCE [LARGE SCALE GENOMIC DNA]</scope>
    <source>
        <strain evidence="3">AM13 / DSM 14728</strain>
    </source>
</reference>
<dbReference type="Proteomes" id="UP000010808">
    <property type="component" value="Chromosome"/>
</dbReference>
<accession>L0R824</accession>
<keyword evidence="1" id="KW-0472">Membrane</keyword>
<dbReference type="KEGG" id="dhy:DESAM_20606"/>
<keyword evidence="1" id="KW-0812">Transmembrane</keyword>
<sequence length="48" mass="5685">MKLLHVVLPVLKIDIWIVLFSLLYLSYAFYESIVAFVAESIFALWFYV</sequence>
<evidence type="ECO:0000313" key="3">
    <source>
        <dbReference type="Proteomes" id="UP000010808"/>
    </source>
</evidence>
<feature type="transmembrane region" description="Helical" evidence="1">
    <location>
        <begin position="15"/>
        <end position="47"/>
    </location>
</feature>
<keyword evidence="1" id="KW-1133">Transmembrane helix</keyword>
<organism evidence="2 3">
    <name type="scientific">Maridesulfovibrio hydrothermalis AM13 = DSM 14728</name>
    <dbReference type="NCBI Taxonomy" id="1121451"/>
    <lineage>
        <taxon>Bacteria</taxon>
        <taxon>Pseudomonadati</taxon>
        <taxon>Thermodesulfobacteriota</taxon>
        <taxon>Desulfovibrionia</taxon>
        <taxon>Desulfovibrionales</taxon>
        <taxon>Desulfovibrionaceae</taxon>
        <taxon>Maridesulfovibrio</taxon>
    </lineage>
</organism>
<dbReference type="AlphaFoldDB" id="L0R824"/>
<evidence type="ECO:0000256" key="1">
    <source>
        <dbReference type="SAM" id="Phobius"/>
    </source>
</evidence>
<name>L0R824_9BACT</name>
<protein>
    <submittedName>
        <fullName evidence="2">Uncharacterized protein</fullName>
    </submittedName>
</protein>
<evidence type="ECO:0000313" key="2">
    <source>
        <dbReference type="EMBL" id="CCO22893.1"/>
    </source>
</evidence>